<evidence type="ECO:0000313" key="2">
    <source>
        <dbReference type="Proteomes" id="UP000053105"/>
    </source>
</evidence>
<reference evidence="1 2" key="1">
    <citation type="submission" date="2015-07" db="EMBL/GenBank/DDBJ databases">
        <title>The genome of Melipona quadrifasciata.</title>
        <authorList>
            <person name="Pan H."/>
            <person name="Kapheim K."/>
        </authorList>
    </citation>
    <scope>NUCLEOTIDE SEQUENCE [LARGE SCALE GENOMIC DNA]</scope>
    <source>
        <strain evidence="1">0111107301</strain>
        <tissue evidence="1">Whole body</tissue>
    </source>
</reference>
<dbReference type="Proteomes" id="UP000053105">
    <property type="component" value="Unassembled WGS sequence"/>
</dbReference>
<gene>
    <name evidence="1" type="ORF">WN51_09362</name>
</gene>
<proteinExistence type="predicted"/>
<keyword evidence="2" id="KW-1185">Reference proteome</keyword>
<dbReference type="AlphaFoldDB" id="A0A0M9A5L4"/>
<evidence type="ECO:0000313" key="1">
    <source>
        <dbReference type="EMBL" id="KOX77697.1"/>
    </source>
</evidence>
<accession>A0A0M9A5L4</accession>
<name>A0A0M9A5L4_9HYME</name>
<dbReference type="EMBL" id="KQ435729">
    <property type="protein sequence ID" value="KOX77697.1"/>
    <property type="molecule type" value="Genomic_DNA"/>
</dbReference>
<protein>
    <submittedName>
        <fullName evidence="1">Uncharacterized protein</fullName>
    </submittedName>
</protein>
<organism evidence="1 2">
    <name type="scientific">Melipona quadrifasciata</name>
    <dbReference type="NCBI Taxonomy" id="166423"/>
    <lineage>
        <taxon>Eukaryota</taxon>
        <taxon>Metazoa</taxon>
        <taxon>Ecdysozoa</taxon>
        <taxon>Arthropoda</taxon>
        <taxon>Hexapoda</taxon>
        <taxon>Insecta</taxon>
        <taxon>Pterygota</taxon>
        <taxon>Neoptera</taxon>
        <taxon>Endopterygota</taxon>
        <taxon>Hymenoptera</taxon>
        <taxon>Apocrita</taxon>
        <taxon>Aculeata</taxon>
        <taxon>Apoidea</taxon>
        <taxon>Anthophila</taxon>
        <taxon>Apidae</taxon>
        <taxon>Melipona</taxon>
    </lineage>
</organism>
<sequence>MPLLFSSQGIGPPTQGTNLLVFINDLARYEWYSYYRNSGFAGVARSSAFFVYRPYSLADAK</sequence>